<name>A0AAD6GL33_9EURO</name>
<protein>
    <recommendedName>
        <fullName evidence="1">Tc1-like transposase DDE domain-containing protein</fullName>
    </recommendedName>
</protein>
<feature type="domain" description="Tc1-like transposase DDE" evidence="1">
    <location>
        <begin position="139"/>
        <end position="193"/>
    </location>
</feature>
<dbReference type="GO" id="GO:0003676">
    <property type="term" value="F:nucleic acid binding"/>
    <property type="evidence" value="ECO:0007669"/>
    <property type="project" value="InterPro"/>
</dbReference>
<dbReference type="InterPro" id="IPR036397">
    <property type="entry name" value="RNaseH_sf"/>
</dbReference>
<sequence length="208" mass="24482">MWRLLREENKRKWLRLRRPALTEDQARKRFEWARRVQDYDSEKWTKIFWSDESTVEKGKGARREYTFNRPSTQIPLRDIDAVDCHKAKSQMFWAAFSGSGRRTGLIPLFGDPDSPHGGVNRWVILELYQRVLPTLLNGVNGAIFQQDNASVHTAHVVRDWLADQDFEIMAWPPYSPDLNPIENLWSLLKAKIYELHLDCDIARPWAFT</sequence>
<accession>A0AAD6GL33</accession>
<comment type="caution">
    <text evidence="2">The sequence shown here is derived from an EMBL/GenBank/DDBJ whole genome shotgun (WGS) entry which is preliminary data.</text>
</comment>
<dbReference type="Proteomes" id="UP001220324">
    <property type="component" value="Unassembled WGS sequence"/>
</dbReference>
<gene>
    <name evidence="2" type="ORF">N7494_000450</name>
</gene>
<organism evidence="2 3">
    <name type="scientific">Penicillium frequentans</name>
    <dbReference type="NCBI Taxonomy" id="3151616"/>
    <lineage>
        <taxon>Eukaryota</taxon>
        <taxon>Fungi</taxon>
        <taxon>Dikarya</taxon>
        <taxon>Ascomycota</taxon>
        <taxon>Pezizomycotina</taxon>
        <taxon>Eurotiomycetes</taxon>
        <taxon>Eurotiomycetidae</taxon>
        <taxon>Eurotiales</taxon>
        <taxon>Aspergillaceae</taxon>
        <taxon>Penicillium</taxon>
    </lineage>
</organism>
<dbReference type="Pfam" id="PF13358">
    <property type="entry name" value="DDE_3"/>
    <property type="match status" value="1"/>
</dbReference>
<evidence type="ECO:0000313" key="3">
    <source>
        <dbReference type="Proteomes" id="UP001220324"/>
    </source>
</evidence>
<dbReference type="InterPro" id="IPR038717">
    <property type="entry name" value="Tc1-like_DDE_dom"/>
</dbReference>
<dbReference type="Gene3D" id="3.30.420.10">
    <property type="entry name" value="Ribonuclease H-like superfamily/Ribonuclease H"/>
    <property type="match status" value="1"/>
</dbReference>
<evidence type="ECO:0000259" key="1">
    <source>
        <dbReference type="Pfam" id="PF13358"/>
    </source>
</evidence>
<proteinExistence type="predicted"/>
<dbReference type="AlphaFoldDB" id="A0AAD6GL33"/>
<reference evidence="2 3" key="1">
    <citation type="journal article" date="2023" name="IMA Fungus">
        <title>Comparative genomic study of the Penicillium genus elucidates a diverse pangenome and 15 lateral gene transfer events.</title>
        <authorList>
            <person name="Petersen C."/>
            <person name="Sorensen T."/>
            <person name="Nielsen M.R."/>
            <person name="Sondergaard T.E."/>
            <person name="Sorensen J.L."/>
            <person name="Fitzpatrick D.A."/>
            <person name="Frisvad J.C."/>
            <person name="Nielsen K.L."/>
        </authorList>
    </citation>
    <scope>NUCLEOTIDE SEQUENCE [LARGE SCALE GENOMIC DNA]</scope>
    <source>
        <strain evidence="2 3">IBT 35679</strain>
    </source>
</reference>
<dbReference type="EMBL" id="JAQIZZ010000001">
    <property type="protein sequence ID" value="KAJ5556535.1"/>
    <property type="molecule type" value="Genomic_DNA"/>
</dbReference>
<keyword evidence="3" id="KW-1185">Reference proteome</keyword>
<evidence type="ECO:0000313" key="2">
    <source>
        <dbReference type="EMBL" id="KAJ5556535.1"/>
    </source>
</evidence>